<accession>A0A8H7MHI2</accession>
<evidence type="ECO:0000256" key="1">
    <source>
        <dbReference type="SAM" id="SignalP"/>
    </source>
</evidence>
<sequence>MLISIVLLLSLTLGGQTYASPVDETVNEDTVLHHWNISELITGNPIDGGKIETIPIPQLTDFDLVLKDGHLVYDIPEGGIDIPEQLYEKLSGKKPNTLKKRDCSNPCNCGTHRVWDLSNANWNKFLGNYKVMSSPICGPGSITKTYTSSYSYQVSGSLDPSLGIKLDKIFLEKLGFKVGFAYTWGTAVATGYTATCGEAHPCIATFRPQIGQVTGRARWTELTNDYNKLCGSGYSGNIEIHLPTVRDCNDKQCGADGVWDHCYYVGNAAKALCHYLGPTPRSQCPASLYPGGR</sequence>
<dbReference type="Proteomes" id="UP000651452">
    <property type="component" value="Unassembled WGS sequence"/>
</dbReference>
<gene>
    <name evidence="2" type="ORF">EKO04_006825</name>
</gene>
<organism evidence="2 3">
    <name type="scientific">Ascochyta lentis</name>
    <dbReference type="NCBI Taxonomy" id="205686"/>
    <lineage>
        <taxon>Eukaryota</taxon>
        <taxon>Fungi</taxon>
        <taxon>Dikarya</taxon>
        <taxon>Ascomycota</taxon>
        <taxon>Pezizomycotina</taxon>
        <taxon>Dothideomycetes</taxon>
        <taxon>Pleosporomycetidae</taxon>
        <taxon>Pleosporales</taxon>
        <taxon>Pleosporineae</taxon>
        <taxon>Didymellaceae</taxon>
        <taxon>Ascochyta</taxon>
    </lineage>
</organism>
<reference evidence="2" key="1">
    <citation type="submission" date="2018-12" db="EMBL/GenBank/DDBJ databases">
        <authorList>
            <person name="Syme R.A."/>
            <person name="Farfan-Caceres L."/>
            <person name="Lichtenzveig J."/>
        </authorList>
    </citation>
    <scope>NUCLEOTIDE SEQUENCE</scope>
    <source>
        <strain evidence="2">Al4</strain>
    </source>
</reference>
<keyword evidence="3" id="KW-1185">Reference proteome</keyword>
<protein>
    <submittedName>
        <fullName evidence="2">Uncharacterized protein</fullName>
    </submittedName>
</protein>
<comment type="caution">
    <text evidence="2">The sequence shown here is derived from an EMBL/GenBank/DDBJ whole genome shotgun (WGS) entry which is preliminary data.</text>
</comment>
<dbReference type="EMBL" id="RZGK01000012">
    <property type="protein sequence ID" value="KAF9694930.1"/>
    <property type="molecule type" value="Genomic_DNA"/>
</dbReference>
<evidence type="ECO:0000313" key="3">
    <source>
        <dbReference type="Proteomes" id="UP000651452"/>
    </source>
</evidence>
<feature type="chain" id="PRO_5034889715" evidence="1">
    <location>
        <begin position="20"/>
        <end position="293"/>
    </location>
</feature>
<dbReference type="OrthoDB" id="3689744at2759"/>
<keyword evidence="1" id="KW-0732">Signal</keyword>
<name>A0A8H7MHI2_9PLEO</name>
<proteinExistence type="predicted"/>
<evidence type="ECO:0000313" key="2">
    <source>
        <dbReference type="EMBL" id="KAF9694930.1"/>
    </source>
</evidence>
<feature type="signal peptide" evidence="1">
    <location>
        <begin position="1"/>
        <end position="19"/>
    </location>
</feature>
<dbReference type="AlphaFoldDB" id="A0A8H7MHI2"/>
<reference evidence="2" key="2">
    <citation type="submission" date="2020-09" db="EMBL/GenBank/DDBJ databases">
        <title>Reference genome assembly for Australian Ascochyta lentis isolate Al4.</title>
        <authorList>
            <person name="Lee R.C."/>
            <person name="Farfan-Caceres L.M."/>
            <person name="Debler J.W."/>
            <person name="Williams A.H."/>
            <person name="Henares B.M."/>
        </authorList>
    </citation>
    <scope>NUCLEOTIDE SEQUENCE</scope>
    <source>
        <strain evidence="2">Al4</strain>
    </source>
</reference>